<keyword evidence="4" id="KW-0472">Membrane</keyword>
<evidence type="ECO:0000256" key="1">
    <source>
        <dbReference type="ARBA" id="ARBA00008875"/>
    </source>
</evidence>
<evidence type="ECO:0000259" key="5">
    <source>
        <dbReference type="Pfam" id="PF01229"/>
    </source>
</evidence>
<dbReference type="SUPFAM" id="SSF51445">
    <property type="entry name" value="(Trans)glycosidases"/>
    <property type="match status" value="1"/>
</dbReference>
<keyword evidence="2" id="KW-0378">Hydrolase</keyword>
<sequence>MGRHVGGPRTAHPGRWQLTVLLGAVSAALALLFALGAGGWGTNGGSHPGASGRHGGSAGPAALGWGFTHTQYSADLGDDGARQTAAKLLSGAGLPQNQHIMGWGADNPEPRPGSYNFTDLDRRVQLMRRTGGTPVLTLCCAPDWMKGGGPSTDWSQKSLERAPDPAHYQDFADLAGVIAKRYPEVRHFIVWNELKGFYDDGRKRWDYEDYTRLYNLVYAAVKKERKDALVGGPYVVMDSNSPGSASNSSPIQGPWGVLDQRSVDVLDYWNRHKAGADFVVVDGSSYTRQGSLLIPDEFQATTKFADVTAWLKRATGLPVWWAEWYVEPPDAQDERKGWPEGRRLAVQAVAMTELARAGVATAFYWNPEEQSGTDCAGCLWRPTQQAGGGGPLPMYDLLSRFARSFPPGAGLRDPAVYGPVKALASERAMVVVNTQDRWVSATVDGHDIRLSPYEVRWTS</sequence>
<dbReference type="PANTHER" id="PTHR12631:SF10">
    <property type="entry name" value="BETA-XYLOSIDASE-LIKE PROTEIN-RELATED"/>
    <property type="match status" value="1"/>
</dbReference>
<evidence type="ECO:0000256" key="3">
    <source>
        <dbReference type="ARBA" id="ARBA00023295"/>
    </source>
</evidence>
<evidence type="ECO:0000256" key="4">
    <source>
        <dbReference type="SAM" id="Phobius"/>
    </source>
</evidence>
<dbReference type="Pfam" id="PF01229">
    <property type="entry name" value="Glyco_hydro_39"/>
    <property type="match status" value="1"/>
</dbReference>
<dbReference type="Gene3D" id="3.20.20.80">
    <property type="entry name" value="Glycosidases"/>
    <property type="match status" value="1"/>
</dbReference>
<dbReference type="RefSeq" id="WP_109284402.1">
    <property type="nucleotide sequence ID" value="NZ_JBFAUK010000027.1"/>
</dbReference>
<evidence type="ECO:0000313" key="7">
    <source>
        <dbReference type="Proteomes" id="UP001552594"/>
    </source>
</evidence>
<dbReference type="InterPro" id="IPR017853">
    <property type="entry name" value="GH"/>
</dbReference>
<keyword evidence="7" id="KW-1185">Reference proteome</keyword>
<organism evidence="6 7">
    <name type="scientific">Streptomyces orinoci</name>
    <name type="common">Streptoverticillium orinoci</name>
    <dbReference type="NCBI Taxonomy" id="67339"/>
    <lineage>
        <taxon>Bacteria</taxon>
        <taxon>Bacillati</taxon>
        <taxon>Actinomycetota</taxon>
        <taxon>Actinomycetes</taxon>
        <taxon>Kitasatosporales</taxon>
        <taxon>Streptomycetaceae</taxon>
        <taxon>Streptomyces</taxon>
    </lineage>
</organism>
<proteinExistence type="inferred from homology"/>
<accession>A0ABV3K870</accession>
<feature type="transmembrane region" description="Helical" evidence="4">
    <location>
        <begin position="20"/>
        <end position="41"/>
    </location>
</feature>
<keyword evidence="4" id="KW-1133">Transmembrane helix</keyword>
<dbReference type="InterPro" id="IPR051923">
    <property type="entry name" value="Glycosyl_Hydrolase_39"/>
</dbReference>
<protein>
    <submittedName>
        <fullName evidence="6">Xylan 1,4-beta-xylosidase</fullName>
    </submittedName>
</protein>
<dbReference type="Proteomes" id="UP001552594">
    <property type="component" value="Unassembled WGS sequence"/>
</dbReference>
<reference evidence="6 7" key="1">
    <citation type="submission" date="2024-06" db="EMBL/GenBank/DDBJ databases">
        <title>The Natural Products Discovery Center: Release of the First 8490 Sequenced Strains for Exploring Actinobacteria Biosynthetic Diversity.</title>
        <authorList>
            <person name="Kalkreuter E."/>
            <person name="Kautsar S.A."/>
            <person name="Yang D."/>
            <person name="Bader C.D."/>
            <person name="Teijaro C.N."/>
            <person name="Fluegel L."/>
            <person name="Davis C.M."/>
            <person name="Simpson J.R."/>
            <person name="Lauterbach L."/>
            <person name="Steele A.D."/>
            <person name="Gui C."/>
            <person name="Meng S."/>
            <person name="Li G."/>
            <person name="Viehrig K."/>
            <person name="Ye F."/>
            <person name="Su P."/>
            <person name="Kiefer A.F."/>
            <person name="Nichols A."/>
            <person name="Cepeda A.J."/>
            <person name="Yan W."/>
            <person name="Fan B."/>
            <person name="Jiang Y."/>
            <person name="Adhikari A."/>
            <person name="Zheng C.-J."/>
            <person name="Schuster L."/>
            <person name="Cowan T.M."/>
            <person name="Smanski M.J."/>
            <person name="Chevrette M.G."/>
            <person name="De Carvalho L.P.S."/>
            <person name="Shen B."/>
        </authorList>
    </citation>
    <scope>NUCLEOTIDE SEQUENCE [LARGE SCALE GENOMIC DNA]</scope>
    <source>
        <strain evidence="6 7">NPDC052347</strain>
    </source>
</reference>
<comment type="similarity">
    <text evidence="1">Belongs to the glycosyl hydrolase 39 family.</text>
</comment>
<dbReference type="PANTHER" id="PTHR12631">
    <property type="entry name" value="ALPHA-L-IDURONIDASE"/>
    <property type="match status" value="1"/>
</dbReference>
<feature type="domain" description="Glycosyl hydrolases family 39 N-terminal catalytic" evidence="5">
    <location>
        <begin position="114"/>
        <end position="324"/>
    </location>
</feature>
<dbReference type="EMBL" id="JBFAUK010000027">
    <property type="protein sequence ID" value="MEV5510040.1"/>
    <property type="molecule type" value="Genomic_DNA"/>
</dbReference>
<evidence type="ECO:0000256" key="2">
    <source>
        <dbReference type="ARBA" id="ARBA00022801"/>
    </source>
</evidence>
<evidence type="ECO:0000313" key="6">
    <source>
        <dbReference type="EMBL" id="MEV5510040.1"/>
    </source>
</evidence>
<comment type="caution">
    <text evidence="6">The sequence shown here is derived from an EMBL/GenBank/DDBJ whole genome shotgun (WGS) entry which is preliminary data.</text>
</comment>
<keyword evidence="3" id="KW-0326">Glycosidase</keyword>
<gene>
    <name evidence="6" type="ORF">AB0L16_27005</name>
</gene>
<dbReference type="InterPro" id="IPR049166">
    <property type="entry name" value="GH39_cat"/>
</dbReference>
<keyword evidence="4" id="KW-0812">Transmembrane</keyword>
<name>A0ABV3K870_STRON</name>